<name>A0A445IJH0_GLYSO</name>
<comment type="subcellular location">
    <subcellularLocation>
        <location evidence="1 6">Nucleus</location>
    </subcellularLocation>
</comment>
<evidence type="ECO:0000256" key="7">
    <source>
        <dbReference type="SAM" id="MobiDB-lite"/>
    </source>
</evidence>
<comment type="caution">
    <text evidence="9">The sequence shown here is derived from an EMBL/GenBank/DDBJ whole genome shotgun (WGS) entry which is preliminary data.</text>
</comment>
<feature type="compositionally biased region" description="Low complexity" evidence="7">
    <location>
        <begin position="220"/>
        <end position="237"/>
    </location>
</feature>
<accession>A0A445IJH0</accession>
<reference evidence="9 10" key="1">
    <citation type="submission" date="2018-09" db="EMBL/GenBank/DDBJ databases">
        <title>A high-quality reference genome of wild soybean provides a powerful tool to mine soybean genomes.</title>
        <authorList>
            <person name="Xie M."/>
            <person name="Chung C.Y.L."/>
            <person name="Li M.-W."/>
            <person name="Wong F.-L."/>
            <person name="Chan T.-F."/>
            <person name="Lam H.-M."/>
        </authorList>
    </citation>
    <scope>NUCLEOTIDE SEQUENCE [LARGE SCALE GENOMIC DNA]</scope>
    <source>
        <strain evidence="10">cv. W05</strain>
        <tissue evidence="9">Hypocotyl of etiolated seedlings</tissue>
    </source>
</reference>
<evidence type="ECO:0000313" key="10">
    <source>
        <dbReference type="Proteomes" id="UP000289340"/>
    </source>
</evidence>
<proteinExistence type="predicted"/>
<dbReference type="InterPro" id="IPR038933">
    <property type="entry name" value="Ovate"/>
</dbReference>
<protein>
    <recommendedName>
        <fullName evidence="6">Transcription repressor</fullName>
    </recommendedName>
    <alternativeName>
        <fullName evidence="6">Ovate family protein</fullName>
    </alternativeName>
</protein>
<dbReference type="Proteomes" id="UP000289340">
    <property type="component" value="Chromosome 10"/>
</dbReference>
<evidence type="ECO:0000256" key="2">
    <source>
        <dbReference type="ARBA" id="ARBA00022491"/>
    </source>
</evidence>
<evidence type="ECO:0000256" key="4">
    <source>
        <dbReference type="ARBA" id="ARBA00023163"/>
    </source>
</evidence>
<gene>
    <name evidence="9" type="ORF">D0Y65_026318</name>
</gene>
<sequence>MKFFNLLKSRHVRSSSSSSSRAWPSCHQPKTLSFRVTTTKINNEEDNNNNNNVVNDVVLKDINSALVSQTPESFFTESPDSASFSTTSELSRGMDPIEAVIRGLRSDRLFFDPDEASCILEAKPTTTSLEPFKNSVVLTMDSEDPHVDFRKSMEEMVETLGVEDWESLEDLLCWYLQANTKSNHEYIIGAFVDLLFDLAVPNSPCSQDDDENLHSHSHSRPSSPLSFYNSSSSPSSSCSTPYCIKGEVEEEECVTFVVFPLFLSLTQSVCRCVRLCLPEVTRVGGSKQICVEFV</sequence>
<dbReference type="GO" id="GO:0045892">
    <property type="term" value="P:negative regulation of DNA-templated transcription"/>
    <property type="evidence" value="ECO:0007669"/>
    <property type="project" value="UniProtKB-UniRule"/>
</dbReference>
<keyword evidence="5 6" id="KW-0539">Nucleus</keyword>
<comment type="function">
    <text evidence="6">Transcriptional repressor that regulates multiple aspects of plant growth and development.</text>
</comment>
<evidence type="ECO:0000256" key="6">
    <source>
        <dbReference type="RuleBase" id="RU367028"/>
    </source>
</evidence>
<evidence type="ECO:0000256" key="5">
    <source>
        <dbReference type="ARBA" id="ARBA00023242"/>
    </source>
</evidence>
<dbReference type="Pfam" id="PF04844">
    <property type="entry name" value="Ovate"/>
    <property type="match status" value="1"/>
</dbReference>
<keyword evidence="3 6" id="KW-0805">Transcription regulation</keyword>
<dbReference type="PANTHER" id="PTHR33057:SF98">
    <property type="entry name" value="TRANSCRIPTION REPRESSOR OFP18"/>
    <property type="match status" value="1"/>
</dbReference>
<feature type="region of interest" description="Disordered" evidence="7">
    <location>
        <begin position="207"/>
        <end position="237"/>
    </location>
</feature>
<keyword evidence="2 6" id="KW-0678">Repressor</keyword>
<evidence type="ECO:0000313" key="9">
    <source>
        <dbReference type="EMBL" id="RZB86203.1"/>
    </source>
</evidence>
<dbReference type="PANTHER" id="PTHR33057">
    <property type="entry name" value="TRANSCRIPTION REPRESSOR OFP7-RELATED"/>
    <property type="match status" value="1"/>
</dbReference>
<feature type="domain" description="OVATE" evidence="8">
    <location>
        <begin position="138"/>
        <end position="197"/>
    </location>
</feature>
<keyword evidence="4 6" id="KW-0804">Transcription</keyword>
<evidence type="ECO:0000259" key="8">
    <source>
        <dbReference type="PROSITE" id="PS51754"/>
    </source>
</evidence>
<dbReference type="GO" id="GO:0005634">
    <property type="term" value="C:nucleus"/>
    <property type="evidence" value="ECO:0007669"/>
    <property type="project" value="UniProtKB-SubCell"/>
</dbReference>
<keyword evidence="10" id="KW-1185">Reference proteome</keyword>
<organism evidence="9 10">
    <name type="scientific">Glycine soja</name>
    <name type="common">Wild soybean</name>
    <dbReference type="NCBI Taxonomy" id="3848"/>
    <lineage>
        <taxon>Eukaryota</taxon>
        <taxon>Viridiplantae</taxon>
        <taxon>Streptophyta</taxon>
        <taxon>Embryophyta</taxon>
        <taxon>Tracheophyta</taxon>
        <taxon>Spermatophyta</taxon>
        <taxon>Magnoliopsida</taxon>
        <taxon>eudicotyledons</taxon>
        <taxon>Gunneridae</taxon>
        <taxon>Pentapetalae</taxon>
        <taxon>rosids</taxon>
        <taxon>fabids</taxon>
        <taxon>Fabales</taxon>
        <taxon>Fabaceae</taxon>
        <taxon>Papilionoideae</taxon>
        <taxon>50 kb inversion clade</taxon>
        <taxon>NPAAA clade</taxon>
        <taxon>indigoferoid/millettioid clade</taxon>
        <taxon>Phaseoleae</taxon>
        <taxon>Glycine</taxon>
        <taxon>Glycine subgen. Soja</taxon>
    </lineage>
</organism>
<evidence type="ECO:0000256" key="1">
    <source>
        <dbReference type="ARBA" id="ARBA00004123"/>
    </source>
</evidence>
<dbReference type="NCBIfam" id="TIGR01568">
    <property type="entry name" value="A_thal_3678"/>
    <property type="match status" value="1"/>
</dbReference>
<evidence type="ECO:0000256" key="3">
    <source>
        <dbReference type="ARBA" id="ARBA00023015"/>
    </source>
</evidence>
<dbReference type="EMBL" id="QZWG01000010">
    <property type="protein sequence ID" value="RZB86203.1"/>
    <property type="molecule type" value="Genomic_DNA"/>
</dbReference>
<dbReference type="PROSITE" id="PS51754">
    <property type="entry name" value="OVATE"/>
    <property type="match status" value="1"/>
</dbReference>
<dbReference type="InterPro" id="IPR006458">
    <property type="entry name" value="Ovate_C"/>
</dbReference>
<dbReference type="AlphaFoldDB" id="A0A445IJH0"/>